<feature type="transmembrane region" description="Helical" evidence="8">
    <location>
        <begin position="54"/>
        <end position="79"/>
    </location>
</feature>
<dbReference type="InterPro" id="IPR000701">
    <property type="entry name" value="SuccDH_FuR_B_TM-su"/>
</dbReference>
<dbReference type="OrthoDB" id="10105at2157"/>
<keyword evidence="4" id="KW-0479">Metal-binding</keyword>
<keyword evidence="10" id="KW-1185">Reference proteome</keyword>
<evidence type="ECO:0000256" key="1">
    <source>
        <dbReference type="ARBA" id="ARBA00004370"/>
    </source>
</evidence>
<dbReference type="SUPFAM" id="SSF81343">
    <property type="entry name" value="Fumarate reductase respiratory complex transmembrane subunits"/>
    <property type="match status" value="1"/>
</dbReference>
<keyword evidence="5 8" id="KW-1133">Transmembrane helix</keyword>
<evidence type="ECO:0000256" key="4">
    <source>
        <dbReference type="ARBA" id="ARBA00022723"/>
    </source>
</evidence>
<organism evidence="9 10">
    <name type="scientific">Aeropyrum camini SY1 = JCM 12091</name>
    <dbReference type="NCBI Taxonomy" id="1198449"/>
    <lineage>
        <taxon>Archaea</taxon>
        <taxon>Thermoproteota</taxon>
        <taxon>Thermoprotei</taxon>
        <taxon>Desulfurococcales</taxon>
        <taxon>Desulfurococcaceae</taxon>
        <taxon>Aeropyrum</taxon>
    </lineage>
</organism>
<dbReference type="Pfam" id="PF01127">
    <property type="entry name" value="Sdh_cyt"/>
    <property type="match status" value="1"/>
</dbReference>
<evidence type="ECO:0000256" key="5">
    <source>
        <dbReference type="ARBA" id="ARBA00022989"/>
    </source>
</evidence>
<keyword evidence="6" id="KW-0408">Iron</keyword>
<evidence type="ECO:0000256" key="3">
    <source>
        <dbReference type="ARBA" id="ARBA00022692"/>
    </source>
</evidence>
<gene>
    <name evidence="9" type="primary">sdhD</name>
    <name evidence="9" type="ORF">ACAM_0620</name>
</gene>
<name>U3TFI7_9CREN</name>
<evidence type="ECO:0000313" key="10">
    <source>
        <dbReference type="Proteomes" id="UP000016887"/>
    </source>
</evidence>
<dbReference type="GO" id="GO:0046872">
    <property type="term" value="F:metal ion binding"/>
    <property type="evidence" value="ECO:0007669"/>
    <property type="project" value="UniProtKB-KW"/>
</dbReference>
<dbReference type="GO" id="GO:0016020">
    <property type="term" value="C:membrane"/>
    <property type="evidence" value="ECO:0007669"/>
    <property type="project" value="UniProtKB-SubCell"/>
</dbReference>
<sequence length="118" mass="13005">MAVKSSYMQLLQYVTAALLVILVSWHLALRLPWLHGVDGFIQTLMPEVVYREITSFSLVLLLLAYTALIHGVNGLRIILLEVHHGELWDKAVNAAAVLTLLVFGALATYTVVGVEPPL</sequence>
<dbReference type="eggNOG" id="arCOG04162">
    <property type="taxonomic scope" value="Archaea"/>
</dbReference>
<evidence type="ECO:0000256" key="7">
    <source>
        <dbReference type="ARBA" id="ARBA00023136"/>
    </source>
</evidence>
<comment type="subcellular location">
    <subcellularLocation>
        <location evidence="1">Membrane</location>
    </subcellularLocation>
</comment>
<dbReference type="InterPro" id="IPR034804">
    <property type="entry name" value="SQR/QFR_C/D"/>
</dbReference>
<evidence type="ECO:0000256" key="2">
    <source>
        <dbReference type="ARBA" id="ARBA00022617"/>
    </source>
</evidence>
<dbReference type="KEGG" id="acj:ACAM_0620"/>
<dbReference type="GeneID" id="17111214"/>
<dbReference type="Gene3D" id="1.20.1300.10">
    <property type="entry name" value="Fumarate reductase/succinate dehydrogenase, transmembrane subunit"/>
    <property type="match status" value="1"/>
</dbReference>
<keyword evidence="7 8" id="KW-0472">Membrane</keyword>
<feature type="transmembrane region" description="Helical" evidence="8">
    <location>
        <begin position="91"/>
        <end position="112"/>
    </location>
</feature>
<proteinExistence type="predicted"/>
<accession>U3TFI7</accession>
<dbReference type="EMBL" id="AP012489">
    <property type="protein sequence ID" value="BAN90089.1"/>
    <property type="molecule type" value="Genomic_DNA"/>
</dbReference>
<evidence type="ECO:0000256" key="8">
    <source>
        <dbReference type="SAM" id="Phobius"/>
    </source>
</evidence>
<reference evidence="9 10" key="1">
    <citation type="journal article" date="2013" name="Appl. Environ. Microbiol.">
        <title>Variation of the Virus-Related Elements within Syntenic Genomes of the Hyperthermophilic Archaeon Aeropyrum.</title>
        <authorList>
            <person name="Daifuku T."/>
            <person name="Yoshida T."/>
            <person name="Kitamura T."/>
            <person name="Kawaichi S."/>
            <person name="Inoue T."/>
            <person name="Nomura K."/>
            <person name="Yoshida Y."/>
            <person name="Kuno S."/>
            <person name="Sako Y."/>
        </authorList>
    </citation>
    <scope>NUCLEOTIDE SEQUENCE [LARGE SCALE GENOMIC DNA]</scope>
    <source>
        <strain evidence="9 10">SY1</strain>
    </source>
</reference>
<dbReference type="STRING" id="1198449.ACAM_0620"/>
<evidence type="ECO:0000256" key="6">
    <source>
        <dbReference type="ARBA" id="ARBA00023004"/>
    </source>
</evidence>
<dbReference type="RefSeq" id="WP_022541363.1">
    <property type="nucleotide sequence ID" value="NC_022521.1"/>
</dbReference>
<dbReference type="AlphaFoldDB" id="U3TFI7"/>
<keyword evidence="2" id="KW-0349">Heme</keyword>
<keyword evidence="3 8" id="KW-0812">Transmembrane</keyword>
<evidence type="ECO:0000313" key="9">
    <source>
        <dbReference type="EMBL" id="BAN90089.1"/>
    </source>
</evidence>
<dbReference type="Proteomes" id="UP000016887">
    <property type="component" value="Chromosome"/>
</dbReference>
<protein>
    <submittedName>
        <fullName evidence="9">Succinate dehydrogenase subunit D</fullName>
    </submittedName>
</protein>